<name>A0A4Y3KJE4_9CELL</name>
<dbReference type="Proteomes" id="UP000320461">
    <property type="component" value="Unassembled WGS sequence"/>
</dbReference>
<evidence type="ECO:0000313" key="1">
    <source>
        <dbReference type="EMBL" id="GEA84147.1"/>
    </source>
</evidence>
<organism evidence="1 2">
    <name type="scientific">Cellulomonas gelida</name>
    <dbReference type="NCBI Taxonomy" id="1712"/>
    <lineage>
        <taxon>Bacteria</taxon>
        <taxon>Bacillati</taxon>
        <taxon>Actinomycetota</taxon>
        <taxon>Actinomycetes</taxon>
        <taxon>Micrococcales</taxon>
        <taxon>Cellulomonadaceae</taxon>
        <taxon>Cellulomonas</taxon>
    </lineage>
</organism>
<accession>A0A4Y3KJE4</accession>
<dbReference type="AlphaFoldDB" id="A0A4Y3KJE4"/>
<dbReference type="EMBL" id="BJLQ01000011">
    <property type="protein sequence ID" value="GEA84147.1"/>
    <property type="molecule type" value="Genomic_DNA"/>
</dbReference>
<keyword evidence="2" id="KW-1185">Reference proteome</keyword>
<evidence type="ECO:0000313" key="2">
    <source>
        <dbReference type="Proteomes" id="UP000320461"/>
    </source>
</evidence>
<proteinExistence type="predicted"/>
<protein>
    <submittedName>
        <fullName evidence="1">Uncharacterized protein</fullName>
    </submittedName>
</protein>
<reference evidence="1 2" key="1">
    <citation type="submission" date="2019-06" db="EMBL/GenBank/DDBJ databases">
        <title>Whole genome shotgun sequence of Cellulomonas gelida NBRC 3748.</title>
        <authorList>
            <person name="Hosoyama A."/>
            <person name="Uohara A."/>
            <person name="Ohji S."/>
            <person name="Ichikawa N."/>
        </authorList>
    </citation>
    <scope>NUCLEOTIDE SEQUENCE [LARGE SCALE GENOMIC DNA]</scope>
    <source>
        <strain evidence="1 2">NBRC 3748</strain>
    </source>
</reference>
<dbReference type="RefSeq" id="WP_048343331.1">
    <property type="nucleotide sequence ID" value="NZ_BJLQ01000011.1"/>
</dbReference>
<sequence>MTWVLLLVLSSLLPALLFGAVWSLFPGEEETPRWRAALARRFERWAHALRHEPPVTTNPFDALWVQDRLTKVADHVRQLESDTRGYARAERIIASQLAYDQLLAKACGLAGVQVVPSPLGDPAERFREEVELASRGWSW</sequence>
<comment type="caution">
    <text evidence="1">The sequence shown here is derived from an EMBL/GenBank/DDBJ whole genome shotgun (WGS) entry which is preliminary data.</text>
</comment>
<gene>
    <name evidence="1" type="ORF">CGE01nite_13980</name>
</gene>
<dbReference type="OrthoDB" id="5147098at2"/>